<dbReference type="NCBIfam" id="TIGR01879">
    <property type="entry name" value="hydantase"/>
    <property type="match status" value="1"/>
</dbReference>
<dbReference type="InterPro" id="IPR002933">
    <property type="entry name" value="Peptidase_M20"/>
</dbReference>
<dbReference type="Gene3D" id="3.40.630.10">
    <property type="entry name" value="Zn peptidases"/>
    <property type="match status" value="1"/>
</dbReference>
<dbReference type="InterPro" id="IPR010158">
    <property type="entry name" value="Amidase_Cbmase"/>
</dbReference>
<evidence type="ECO:0000313" key="6">
    <source>
        <dbReference type="EMBL" id="SDI35894.1"/>
    </source>
</evidence>
<dbReference type="Pfam" id="PF01546">
    <property type="entry name" value="Peptidase_M20"/>
    <property type="match status" value="1"/>
</dbReference>
<name>A0A1G8JXI9_9BACI</name>
<dbReference type="OrthoDB" id="9808195at2"/>
<organism evidence="6 7">
    <name type="scientific">Natribacillus halophilus</name>
    <dbReference type="NCBI Taxonomy" id="549003"/>
    <lineage>
        <taxon>Bacteria</taxon>
        <taxon>Bacillati</taxon>
        <taxon>Bacillota</taxon>
        <taxon>Bacilli</taxon>
        <taxon>Bacillales</taxon>
        <taxon>Bacillaceae</taxon>
        <taxon>Natribacillus</taxon>
    </lineage>
</organism>
<feature type="binding site" evidence="3">
    <location>
        <position position="188"/>
    </location>
    <ligand>
        <name>Zn(2+)</name>
        <dbReference type="ChEBI" id="CHEBI:29105"/>
        <label>1</label>
    </ligand>
</feature>
<dbReference type="EMBL" id="FNEN01000001">
    <property type="protein sequence ID" value="SDI35894.1"/>
    <property type="molecule type" value="Genomic_DNA"/>
</dbReference>
<keyword evidence="2 6" id="KW-0378">Hydrolase</keyword>
<gene>
    <name evidence="6" type="ORF">SAMN04488123_101447</name>
</gene>
<dbReference type="SUPFAM" id="SSF55031">
    <property type="entry name" value="Bacterial exopeptidase dimerisation domain"/>
    <property type="match status" value="1"/>
</dbReference>
<evidence type="ECO:0000259" key="5">
    <source>
        <dbReference type="Pfam" id="PF07687"/>
    </source>
</evidence>
<dbReference type="Proteomes" id="UP000198853">
    <property type="component" value="Unassembled WGS sequence"/>
</dbReference>
<dbReference type="InterPro" id="IPR036264">
    <property type="entry name" value="Bact_exopeptidase_dim_dom"/>
</dbReference>
<sequence>MSDYSIRSNLNTLNEFSRTDNGVTRLAFSTEEQKGKKFMRTLFQNEGLAVREDEIGNMIARREGINPQAPAVAIGSHIDSVIEGGEYDGTIGVLSGLEVVKRLNKKQIVTTNPVEIIVFTCEESTRFGVSTIGSKVMTGLSKTEGLGNLKDFDGKTFAEVLEEVGLDITKISRAKRSSYDLKLFLEMHIEQGPLLQQLGKKIGVVTGIASPTRLQLRVQGKASHSGTTQMHNRKDALTGASEIALEVEKLGRSEANNDTVATTGVFGVGPGVMNVVPGSVEMKIDIRSTSPTSKQYVLEQVIKKIGQIKTERDLSIEWNLLSDEKPVHLSSEVITSLSRNCKELSIPYTAMSSGAGHDAMNMSYICPTGLIFVPSCDGISHHPDEYTEVEDMILGIDVLEKTMLEWAGVSGRPIPTGGEGCERSRG</sequence>
<keyword evidence="3" id="KW-0862">Zinc</keyword>
<evidence type="ECO:0000256" key="1">
    <source>
        <dbReference type="ARBA" id="ARBA00006153"/>
    </source>
</evidence>
<dbReference type="PANTHER" id="PTHR32494">
    <property type="entry name" value="ALLANTOATE DEIMINASE-RELATED"/>
    <property type="match status" value="1"/>
</dbReference>
<dbReference type="GO" id="GO:0046872">
    <property type="term" value="F:metal ion binding"/>
    <property type="evidence" value="ECO:0007669"/>
    <property type="project" value="UniProtKB-KW"/>
</dbReference>
<dbReference type="GO" id="GO:0016813">
    <property type="term" value="F:hydrolase activity, acting on carbon-nitrogen (but not peptide) bonds, in linear amidines"/>
    <property type="evidence" value="ECO:0007669"/>
    <property type="project" value="InterPro"/>
</dbReference>
<dbReference type="Pfam" id="PF07687">
    <property type="entry name" value="M20_dimer"/>
    <property type="match status" value="1"/>
</dbReference>
<feature type="domain" description="Peptidase M20 dimerisation" evidence="5">
    <location>
        <begin position="214"/>
        <end position="307"/>
    </location>
</feature>
<proteinExistence type="inferred from homology"/>
<feature type="binding site" evidence="3">
    <location>
        <position position="88"/>
    </location>
    <ligand>
        <name>Zn(2+)</name>
        <dbReference type="ChEBI" id="CHEBI:29105"/>
        <label>1</label>
    </ligand>
</feature>
<protein>
    <submittedName>
        <fullName evidence="6">N-carbamoyl-L-amino-acid hydrolase</fullName>
    </submittedName>
</protein>
<feature type="binding site" evidence="3">
    <location>
        <position position="88"/>
    </location>
    <ligand>
        <name>Zn(2+)</name>
        <dbReference type="ChEBI" id="CHEBI:29105"/>
        <label>2</label>
    </ligand>
</feature>
<feature type="binding site" evidence="4">
    <location>
        <position position="213"/>
    </location>
    <ligand>
        <name>allantoate</name>
        <dbReference type="ChEBI" id="CHEBI:17536"/>
    </ligand>
</feature>
<dbReference type="Gene3D" id="3.30.70.360">
    <property type="match status" value="1"/>
</dbReference>
<dbReference type="InterPro" id="IPR011650">
    <property type="entry name" value="Peptidase_M20_dimer"/>
</dbReference>
<feature type="binding site" evidence="4">
    <location>
        <position position="287"/>
    </location>
    <ligand>
        <name>allantoate</name>
        <dbReference type="ChEBI" id="CHEBI:17536"/>
    </ligand>
</feature>
<dbReference type="NCBIfam" id="NF006771">
    <property type="entry name" value="PRK09290.1-5"/>
    <property type="match status" value="1"/>
</dbReference>
<comment type="cofactor">
    <cofactor evidence="3">
        <name>Zn(2+)</name>
        <dbReference type="ChEBI" id="CHEBI:29105"/>
    </cofactor>
    <text evidence="3">Binds 2 Zn(2+) ions per subunit.</text>
</comment>
<feature type="binding site" evidence="3">
    <location>
        <position position="381"/>
    </location>
    <ligand>
        <name>Zn(2+)</name>
        <dbReference type="ChEBI" id="CHEBI:29105"/>
        <label>2</label>
    </ligand>
</feature>
<dbReference type="RefSeq" id="WP_090395898.1">
    <property type="nucleotide sequence ID" value="NZ_FNEN01000001.1"/>
</dbReference>
<evidence type="ECO:0000256" key="4">
    <source>
        <dbReference type="PIRSR" id="PIRSR001235-2"/>
    </source>
</evidence>
<dbReference type="PANTHER" id="PTHR32494:SF5">
    <property type="entry name" value="ALLANTOATE AMIDOHYDROLASE"/>
    <property type="match status" value="1"/>
</dbReference>
<dbReference type="SUPFAM" id="SSF53187">
    <property type="entry name" value="Zn-dependent exopeptidases"/>
    <property type="match status" value="1"/>
</dbReference>
<feature type="binding site" evidence="3">
    <location>
        <position position="77"/>
    </location>
    <ligand>
        <name>Zn(2+)</name>
        <dbReference type="ChEBI" id="CHEBI:29105"/>
        <label>1</label>
    </ligand>
</feature>
<dbReference type="AlphaFoldDB" id="A0A1G8JXI9"/>
<evidence type="ECO:0000313" key="7">
    <source>
        <dbReference type="Proteomes" id="UP000198853"/>
    </source>
</evidence>
<evidence type="ECO:0000256" key="3">
    <source>
        <dbReference type="PIRSR" id="PIRSR001235-1"/>
    </source>
</evidence>
<evidence type="ECO:0000256" key="2">
    <source>
        <dbReference type="ARBA" id="ARBA00022801"/>
    </source>
</evidence>
<keyword evidence="7" id="KW-1185">Reference proteome</keyword>
<keyword evidence="3" id="KW-0479">Metal-binding</keyword>
<dbReference type="PIRSF" id="PIRSF001235">
    <property type="entry name" value="Amidase_carbamoylase"/>
    <property type="match status" value="1"/>
</dbReference>
<feature type="binding site" evidence="4">
    <location>
        <position position="274"/>
    </location>
    <ligand>
        <name>allantoate</name>
        <dbReference type="ChEBI" id="CHEBI:17536"/>
    </ligand>
</feature>
<reference evidence="6 7" key="1">
    <citation type="submission" date="2016-10" db="EMBL/GenBank/DDBJ databases">
        <authorList>
            <person name="de Groot N.N."/>
        </authorList>
    </citation>
    <scope>NUCLEOTIDE SEQUENCE [LARGE SCALE GENOMIC DNA]</scope>
    <source>
        <strain evidence="6 7">DSM 21771</strain>
    </source>
</reference>
<accession>A0A1G8JXI9</accession>
<comment type="similarity">
    <text evidence="1">Belongs to the peptidase M20 family.</text>
</comment>
<feature type="binding site" evidence="3">
    <location>
        <position position="123"/>
    </location>
    <ligand>
        <name>Zn(2+)</name>
        <dbReference type="ChEBI" id="CHEBI:29105"/>
        <label>2</label>
    </ligand>
</feature>
<dbReference type="CDD" id="cd03884">
    <property type="entry name" value="M20_bAS"/>
    <property type="match status" value="1"/>
</dbReference>